<feature type="transmembrane region" description="Helical" evidence="8">
    <location>
        <begin position="231"/>
        <end position="254"/>
    </location>
</feature>
<gene>
    <name evidence="9" type="ORF">SAMN05421659_101454</name>
</gene>
<dbReference type="Proteomes" id="UP000199701">
    <property type="component" value="Unassembled WGS sequence"/>
</dbReference>
<protein>
    <submittedName>
        <fullName evidence="9">Predicted PurR-regulated permease PerM</fullName>
    </submittedName>
</protein>
<dbReference type="PANTHER" id="PTHR21716">
    <property type="entry name" value="TRANSMEMBRANE PROTEIN"/>
    <property type="match status" value="1"/>
</dbReference>
<feature type="transmembrane region" description="Helical" evidence="8">
    <location>
        <begin position="261"/>
        <end position="279"/>
    </location>
</feature>
<evidence type="ECO:0000256" key="5">
    <source>
        <dbReference type="ARBA" id="ARBA00022692"/>
    </source>
</evidence>
<dbReference type="GO" id="GO:0005886">
    <property type="term" value="C:plasma membrane"/>
    <property type="evidence" value="ECO:0007669"/>
    <property type="project" value="UniProtKB-SubCell"/>
</dbReference>
<evidence type="ECO:0000256" key="2">
    <source>
        <dbReference type="ARBA" id="ARBA00009773"/>
    </source>
</evidence>
<dbReference type="RefSeq" id="WP_092450113.1">
    <property type="nucleotide sequence ID" value="NZ_FOJI01000001.1"/>
</dbReference>
<name>A0A1I0MEB2_9FIRM</name>
<keyword evidence="3" id="KW-0813">Transport</keyword>
<evidence type="ECO:0000256" key="4">
    <source>
        <dbReference type="ARBA" id="ARBA00022475"/>
    </source>
</evidence>
<reference evidence="9 10" key="1">
    <citation type="submission" date="2016-10" db="EMBL/GenBank/DDBJ databases">
        <authorList>
            <person name="de Groot N.N."/>
        </authorList>
    </citation>
    <scope>NUCLEOTIDE SEQUENCE [LARGE SCALE GENOMIC DNA]</scope>
    <source>
        <strain evidence="9 10">DSM 9179</strain>
    </source>
</reference>
<keyword evidence="7 8" id="KW-0472">Membrane</keyword>
<dbReference type="AlphaFoldDB" id="A0A1I0MEB2"/>
<keyword evidence="6 8" id="KW-1133">Transmembrane helix</keyword>
<dbReference type="InterPro" id="IPR002549">
    <property type="entry name" value="AI-2E-like"/>
</dbReference>
<comment type="subcellular location">
    <subcellularLocation>
        <location evidence="1">Cell membrane</location>
        <topology evidence="1">Multi-pass membrane protein</topology>
    </subcellularLocation>
</comment>
<feature type="transmembrane region" description="Helical" evidence="8">
    <location>
        <begin position="12"/>
        <end position="35"/>
    </location>
</feature>
<evidence type="ECO:0000313" key="10">
    <source>
        <dbReference type="Proteomes" id="UP000199701"/>
    </source>
</evidence>
<sequence length="392" mass="43454">MEFIYKNNKNMLFVVFAGILFYVGLQNISGIIGFAQSGLNLLFPFVLGAAIAFILNVPMKQIEVKLFGKLKLKSNSIKRGISLFVTILIVVCIILVVMLVVVPELIRTCNSLIKQIPSAYADAKQYLESLNTQWPQFKGLIDQNNINLDTMTNTAVKFLQNVAIGFLDSTFGIVGGVLSSIITFFISFTFAIYVLFQKEKLSRQAKKIMYAILPVKVVDRVIYVGKLSNTTFSGFLSGQCLEAVILGTMFFVSMTIFRMPYAWMMGVLIALTALVPIFGSLVGLIVGFLLIVIISPVQAIGFVILFFVLQQIEGNLIYPHVVGGSVGLPSIWVLFAVTIGANLMGIAGMIIFIPLCSVCYTLIRESVDKRLIARKISEQKWTIHKDDTQIRK</sequence>
<evidence type="ECO:0000256" key="8">
    <source>
        <dbReference type="SAM" id="Phobius"/>
    </source>
</evidence>
<keyword evidence="5 8" id="KW-0812">Transmembrane</keyword>
<keyword evidence="4" id="KW-1003">Cell membrane</keyword>
<dbReference type="PANTHER" id="PTHR21716:SF53">
    <property type="entry name" value="PERMEASE PERM-RELATED"/>
    <property type="match status" value="1"/>
</dbReference>
<evidence type="ECO:0000256" key="7">
    <source>
        <dbReference type="ARBA" id="ARBA00023136"/>
    </source>
</evidence>
<feature type="transmembrane region" description="Helical" evidence="8">
    <location>
        <begin position="171"/>
        <end position="196"/>
    </location>
</feature>
<dbReference type="EMBL" id="FOJI01000001">
    <property type="protein sequence ID" value="SEV86747.1"/>
    <property type="molecule type" value="Genomic_DNA"/>
</dbReference>
<dbReference type="GO" id="GO:0055085">
    <property type="term" value="P:transmembrane transport"/>
    <property type="evidence" value="ECO:0007669"/>
    <property type="project" value="TreeGrafter"/>
</dbReference>
<dbReference type="Pfam" id="PF01594">
    <property type="entry name" value="AI-2E_transport"/>
    <property type="match status" value="1"/>
</dbReference>
<keyword evidence="10" id="KW-1185">Reference proteome</keyword>
<evidence type="ECO:0000256" key="3">
    <source>
        <dbReference type="ARBA" id="ARBA00022448"/>
    </source>
</evidence>
<evidence type="ECO:0000256" key="6">
    <source>
        <dbReference type="ARBA" id="ARBA00022989"/>
    </source>
</evidence>
<evidence type="ECO:0000313" key="9">
    <source>
        <dbReference type="EMBL" id="SEV86747.1"/>
    </source>
</evidence>
<feature type="transmembrane region" description="Helical" evidence="8">
    <location>
        <begin position="285"/>
        <end position="309"/>
    </location>
</feature>
<dbReference type="OrthoDB" id="9793390at2"/>
<comment type="similarity">
    <text evidence="2">Belongs to the autoinducer-2 exporter (AI-2E) (TC 2.A.86) family.</text>
</comment>
<feature type="transmembrane region" description="Helical" evidence="8">
    <location>
        <begin position="80"/>
        <end position="102"/>
    </location>
</feature>
<evidence type="ECO:0000256" key="1">
    <source>
        <dbReference type="ARBA" id="ARBA00004651"/>
    </source>
</evidence>
<feature type="transmembrane region" description="Helical" evidence="8">
    <location>
        <begin position="41"/>
        <end position="59"/>
    </location>
</feature>
<proteinExistence type="inferred from homology"/>
<accession>A0A1I0MEB2</accession>
<organism evidence="9 10">
    <name type="scientific">[Clostridium] fimetarium</name>
    <dbReference type="NCBI Taxonomy" id="99656"/>
    <lineage>
        <taxon>Bacteria</taxon>
        <taxon>Bacillati</taxon>
        <taxon>Bacillota</taxon>
        <taxon>Clostridia</taxon>
        <taxon>Lachnospirales</taxon>
        <taxon>Lachnospiraceae</taxon>
    </lineage>
</organism>